<proteinExistence type="inferred from homology"/>
<keyword evidence="3" id="KW-1185">Reference proteome</keyword>
<dbReference type="InterPro" id="IPR036742">
    <property type="entry name" value="ATP_synth_F1_esu_sf_mt"/>
</dbReference>
<dbReference type="Pfam" id="PF04627">
    <property type="entry name" value="ATP-synt_Eps"/>
    <property type="match status" value="1"/>
</dbReference>
<dbReference type="InterPro" id="IPR006721">
    <property type="entry name" value="ATP_synth_F1_esu_mt"/>
</dbReference>
<dbReference type="Proteomes" id="UP000054217">
    <property type="component" value="Unassembled WGS sequence"/>
</dbReference>
<protein>
    <submittedName>
        <fullName evidence="2">Uncharacterized protein</fullName>
    </submittedName>
</protein>
<reference evidence="3" key="2">
    <citation type="submission" date="2015-01" db="EMBL/GenBank/DDBJ databases">
        <title>Evolutionary Origins and Diversification of the Mycorrhizal Mutualists.</title>
        <authorList>
            <consortium name="DOE Joint Genome Institute"/>
            <consortium name="Mycorrhizal Genomics Consortium"/>
            <person name="Kohler A."/>
            <person name="Kuo A."/>
            <person name="Nagy L.G."/>
            <person name="Floudas D."/>
            <person name="Copeland A."/>
            <person name="Barry K.W."/>
            <person name="Cichocki N."/>
            <person name="Veneault-Fourrey C."/>
            <person name="LaButti K."/>
            <person name="Lindquist E.A."/>
            <person name="Lipzen A."/>
            <person name="Lundell T."/>
            <person name="Morin E."/>
            <person name="Murat C."/>
            <person name="Riley R."/>
            <person name="Ohm R."/>
            <person name="Sun H."/>
            <person name="Tunlid A."/>
            <person name="Henrissat B."/>
            <person name="Grigoriev I.V."/>
            <person name="Hibbett D.S."/>
            <person name="Martin F."/>
        </authorList>
    </citation>
    <scope>NUCLEOTIDE SEQUENCE [LARGE SCALE GENOMIC DNA]</scope>
    <source>
        <strain evidence="3">Marx 270</strain>
    </source>
</reference>
<gene>
    <name evidence="2" type="ORF">M404DRAFT_940180</name>
</gene>
<dbReference type="EMBL" id="KN831959">
    <property type="protein sequence ID" value="KIO07676.1"/>
    <property type="molecule type" value="Genomic_DNA"/>
</dbReference>
<comment type="similarity">
    <text evidence="1">Belongs to the eukaryotic ATPase epsilon family.</text>
</comment>
<dbReference type="GO" id="GO:0046933">
    <property type="term" value="F:proton-transporting ATP synthase activity, rotational mechanism"/>
    <property type="evidence" value="ECO:0007669"/>
    <property type="project" value="InterPro"/>
</dbReference>
<sequence>MSSATWQNFFTYKKCTQITAQAIHQSLKETEHVAAEKMRCHCPTVPEVGEWCGWYTGVPEP</sequence>
<dbReference type="AlphaFoldDB" id="A0A0C3PGZ6"/>
<dbReference type="GO" id="GO:0045259">
    <property type="term" value="C:proton-transporting ATP synthase complex"/>
    <property type="evidence" value="ECO:0007669"/>
    <property type="project" value="InterPro"/>
</dbReference>
<name>A0A0C3PGZ6_PISTI</name>
<dbReference type="HOGENOM" id="CLU_2923615_0_0_1"/>
<accession>A0A0C3PGZ6</accession>
<evidence type="ECO:0000313" key="2">
    <source>
        <dbReference type="EMBL" id="KIO07676.1"/>
    </source>
</evidence>
<dbReference type="OrthoDB" id="269124at2759"/>
<organism evidence="2 3">
    <name type="scientific">Pisolithus tinctorius Marx 270</name>
    <dbReference type="NCBI Taxonomy" id="870435"/>
    <lineage>
        <taxon>Eukaryota</taxon>
        <taxon>Fungi</taxon>
        <taxon>Dikarya</taxon>
        <taxon>Basidiomycota</taxon>
        <taxon>Agaricomycotina</taxon>
        <taxon>Agaricomycetes</taxon>
        <taxon>Agaricomycetidae</taxon>
        <taxon>Boletales</taxon>
        <taxon>Sclerodermatineae</taxon>
        <taxon>Pisolithaceae</taxon>
        <taxon>Pisolithus</taxon>
    </lineage>
</organism>
<evidence type="ECO:0000256" key="1">
    <source>
        <dbReference type="ARBA" id="ARBA00009502"/>
    </source>
</evidence>
<dbReference type="InParanoid" id="A0A0C3PGZ6"/>
<dbReference type="SUPFAM" id="SSF48690">
    <property type="entry name" value="Epsilon subunit of mitochondrial F1F0-ATP synthase"/>
    <property type="match status" value="1"/>
</dbReference>
<evidence type="ECO:0000313" key="3">
    <source>
        <dbReference type="Proteomes" id="UP000054217"/>
    </source>
</evidence>
<reference evidence="2 3" key="1">
    <citation type="submission" date="2014-04" db="EMBL/GenBank/DDBJ databases">
        <authorList>
            <consortium name="DOE Joint Genome Institute"/>
            <person name="Kuo A."/>
            <person name="Kohler A."/>
            <person name="Costa M.D."/>
            <person name="Nagy L.G."/>
            <person name="Floudas D."/>
            <person name="Copeland A."/>
            <person name="Barry K.W."/>
            <person name="Cichocki N."/>
            <person name="Veneault-Fourrey C."/>
            <person name="LaButti K."/>
            <person name="Lindquist E.A."/>
            <person name="Lipzen A."/>
            <person name="Lundell T."/>
            <person name="Morin E."/>
            <person name="Murat C."/>
            <person name="Sun H."/>
            <person name="Tunlid A."/>
            <person name="Henrissat B."/>
            <person name="Grigoriev I.V."/>
            <person name="Hibbett D.S."/>
            <person name="Martin F."/>
            <person name="Nordberg H.P."/>
            <person name="Cantor M.N."/>
            <person name="Hua S.X."/>
        </authorList>
    </citation>
    <scope>NUCLEOTIDE SEQUENCE [LARGE SCALE GENOMIC DNA]</scope>
    <source>
        <strain evidence="2 3">Marx 270</strain>
    </source>
</reference>
<dbReference type="GO" id="GO:0005743">
    <property type="term" value="C:mitochondrial inner membrane"/>
    <property type="evidence" value="ECO:0007669"/>
    <property type="project" value="InterPro"/>
</dbReference>